<proteinExistence type="predicted"/>
<organism evidence="6 7">
    <name type="scientific">Actinomadura harenae</name>
    <dbReference type="NCBI Taxonomy" id="2483351"/>
    <lineage>
        <taxon>Bacteria</taxon>
        <taxon>Bacillati</taxon>
        <taxon>Actinomycetota</taxon>
        <taxon>Actinomycetes</taxon>
        <taxon>Streptosporangiales</taxon>
        <taxon>Thermomonosporaceae</taxon>
        <taxon>Actinomadura</taxon>
    </lineage>
</organism>
<dbReference type="PROSITE" id="PS50005">
    <property type="entry name" value="TPR"/>
    <property type="match status" value="1"/>
</dbReference>
<reference evidence="6 7" key="1">
    <citation type="submission" date="2018-10" db="EMBL/GenBank/DDBJ databases">
        <title>Isolation from soil.</title>
        <authorList>
            <person name="Hu J."/>
        </authorList>
    </citation>
    <scope>NUCLEOTIDE SEQUENCE [LARGE SCALE GENOMIC DNA]</scope>
    <source>
        <strain evidence="6 7">NEAU-Ht49</strain>
    </source>
</reference>
<keyword evidence="4" id="KW-0802">TPR repeat</keyword>
<dbReference type="Pfam" id="PF06325">
    <property type="entry name" value="PrmA"/>
    <property type="match status" value="1"/>
</dbReference>
<sequence>MSEDLHEAVLPEDTAGAVDREVAEFIRRGRDLHESGRFDKAIEEFELALALAGDNREAVLGHNRAVRRHVPRWHWEMLHDKERADLYDRAIRQVVRPDRLVLDIGTGTGLLSMMAARAGAREVIACEGQPAVAAVAEQIIHAAGHHRAITVVPKRSTAMRVPEDMPARADILITETIDCALLGEGILGTIAHAREHLLKEDALILPSAGRVFAQLVESDSLFRKNHVGDLYGFDLSEFNRLASLEYFDSRLRNHRWRPLSEPMEIFAFDFYRDGPEERRAEFVVSPTAEGRCHAIVFWFELDLVPGIGLTNSPGNPESHWKQAVQCLPDPLQVTPGEPLLLEARHDEASLHFTAVGMREATS</sequence>
<comment type="caution">
    <text evidence="6">The sequence shown here is derived from an EMBL/GenBank/DDBJ whole genome shotgun (WGS) entry which is preliminary data.</text>
</comment>
<dbReference type="InterPro" id="IPR025799">
    <property type="entry name" value="Arg_MeTrfase"/>
</dbReference>
<dbReference type="InterPro" id="IPR029063">
    <property type="entry name" value="SAM-dependent_MTases_sf"/>
</dbReference>
<keyword evidence="2 6" id="KW-0808">Transferase</keyword>
<dbReference type="AlphaFoldDB" id="A0A3M2MCJ4"/>
<dbReference type="InterPro" id="IPR019734">
    <property type="entry name" value="TPR_rpt"/>
</dbReference>
<dbReference type="GO" id="GO:0032259">
    <property type="term" value="P:methylation"/>
    <property type="evidence" value="ECO:0007669"/>
    <property type="project" value="UniProtKB-KW"/>
</dbReference>
<evidence type="ECO:0000256" key="1">
    <source>
        <dbReference type="ARBA" id="ARBA00022603"/>
    </source>
</evidence>
<gene>
    <name evidence="6" type="ORF">EBO15_02765</name>
</gene>
<keyword evidence="1 6" id="KW-0489">Methyltransferase</keyword>
<dbReference type="PANTHER" id="PTHR11006:SF4">
    <property type="entry name" value="PROTEIN ARGININE N-METHYLTRANSFERASE 7"/>
    <property type="match status" value="1"/>
</dbReference>
<dbReference type="Proteomes" id="UP000282674">
    <property type="component" value="Unassembled WGS sequence"/>
</dbReference>
<evidence type="ECO:0000256" key="4">
    <source>
        <dbReference type="PROSITE-ProRule" id="PRU00339"/>
    </source>
</evidence>
<feature type="domain" description="Protein arginine N-methyltransferase" evidence="5">
    <location>
        <begin position="210"/>
        <end position="343"/>
    </location>
</feature>
<dbReference type="CDD" id="cd02440">
    <property type="entry name" value="AdoMet_MTases"/>
    <property type="match status" value="1"/>
</dbReference>
<feature type="repeat" description="TPR" evidence="4">
    <location>
        <begin position="22"/>
        <end position="55"/>
    </location>
</feature>
<dbReference type="Gene3D" id="3.40.50.150">
    <property type="entry name" value="Vaccinia Virus protein VP39"/>
    <property type="match status" value="1"/>
</dbReference>
<keyword evidence="7" id="KW-1185">Reference proteome</keyword>
<evidence type="ECO:0000256" key="2">
    <source>
        <dbReference type="ARBA" id="ARBA00022679"/>
    </source>
</evidence>
<dbReference type="Gene3D" id="2.70.160.11">
    <property type="entry name" value="Hnrnp arginine n-methyltransferase1"/>
    <property type="match status" value="1"/>
</dbReference>
<dbReference type="GO" id="GO:0016274">
    <property type="term" value="F:protein-arginine N-methyltransferase activity"/>
    <property type="evidence" value="ECO:0007669"/>
    <property type="project" value="InterPro"/>
</dbReference>
<evidence type="ECO:0000313" key="6">
    <source>
        <dbReference type="EMBL" id="RMI47444.1"/>
    </source>
</evidence>
<protein>
    <submittedName>
        <fullName evidence="6">SAM-dependent methyltransferase</fullName>
    </submittedName>
</protein>
<dbReference type="SUPFAM" id="SSF53335">
    <property type="entry name" value="S-adenosyl-L-methionine-dependent methyltransferases"/>
    <property type="match status" value="1"/>
</dbReference>
<keyword evidence="3" id="KW-0949">S-adenosyl-L-methionine</keyword>
<evidence type="ECO:0000256" key="3">
    <source>
        <dbReference type="ARBA" id="ARBA00022691"/>
    </source>
</evidence>
<dbReference type="Pfam" id="PF22528">
    <property type="entry name" value="PRMT_C"/>
    <property type="match status" value="1"/>
</dbReference>
<dbReference type="EMBL" id="RFFG01000003">
    <property type="protein sequence ID" value="RMI47444.1"/>
    <property type="molecule type" value="Genomic_DNA"/>
</dbReference>
<dbReference type="PROSITE" id="PS51678">
    <property type="entry name" value="SAM_MT_PRMT"/>
    <property type="match status" value="1"/>
</dbReference>
<evidence type="ECO:0000313" key="7">
    <source>
        <dbReference type="Proteomes" id="UP000282674"/>
    </source>
</evidence>
<dbReference type="GO" id="GO:0042054">
    <property type="term" value="F:histone methyltransferase activity"/>
    <property type="evidence" value="ECO:0007669"/>
    <property type="project" value="TreeGrafter"/>
</dbReference>
<dbReference type="PANTHER" id="PTHR11006">
    <property type="entry name" value="PROTEIN ARGININE N-METHYLTRANSFERASE"/>
    <property type="match status" value="1"/>
</dbReference>
<dbReference type="InterPro" id="IPR055135">
    <property type="entry name" value="PRMT_dom"/>
</dbReference>
<accession>A0A3M2MCJ4</accession>
<name>A0A3M2MCJ4_9ACTN</name>
<evidence type="ECO:0000259" key="5">
    <source>
        <dbReference type="Pfam" id="PF22528"/>
    </source>
</evidence>
<dbReference type="OrthoDB" id="5383291at2"/>
<dbReference type="RefSeq" id="WP_122192677.1">
    <property type="nucleotide sequence ID" value="NZ_JBHSKC010000002.1"/>
</dbReference>